<comment type="function">
    <text evidence="8">Ligates lysine onto the cytidine present at position 34 of the AUA codon-specific tRNA(Ile) that contains the anticodon CAU, in an ATP-dependent manner. Cytidine is converted to lysidine, thus changing the amino acid specificity of the tRNA from methionine to isoleucine.</text>
</comment>
<dbReference type="RefSeq" id="WP_051692693.1">
    <property type="nucleotide sequence ID" value="NZ_JMQN01000018.1"/>
</dbReference>
<dbReference type="Gene3D" id="3.40.50.620">
    <property type="entry name" value="HUPs"/>
    <property type="match status" value="1"/>
</dbReference>
<evidence type="ECO:0000256" key="4">
    <source>
        <dbReference type="ARBA" id="ARBA00022694"/>
    </source>
</evidence>
<feature type="binding site" evidence="8">
    <location>
        <begin position="26"/>
        <end position="31"/>
    </location>
    <ligand>
        <name>ATP</name>
        <dbReference type="ChEBI" id="CHEBI:30616"/>
    </ligand>
</feature>
<keyword evidence="3 8" id="KW-0436">Ligase</keyword>
<evidence type="ECO:0000256" key="1">
    <source>
        <dbReference type="ARBA" id="ARBA00004496"/>
    </source>
</evidence>
<dbReference type="SUPFAM" id="SSF82829">
    <property type="entry name" value="MesJ substrate recognition domain-like"/>
    <property type="match status" value="1"/>
</dbReference>
<keyword evidence="5 8" id="KW-0547">Nucleotide-binding</keyword>
<dbReference type="EC" id="6.3.4.19" evidence="8"/>
<evidence type="ECO:0000256" key="7">
    <source>
        <dbReference type="ARBA" id="ARBA00048539"/>
    </source>
</evidence>
<evidence type="ECO:0000256" key="6">
    <source>
        <dbReference type="ARBA" id="ARBA00022840"/>
    </source>
</evidence>
<dbReference type="CDD" id="cd01992">
    <property type="entry name" value="TilS_N"/>
    <property type="match status" value="1"/>
</dbReference>
<dbReference type="InterPro" id="IPR014729">
    <property type="entry name" value="Rossmann-like_a/b/a_fold"/>
</dbReference>
<dbReference type="Gene3D" id="1.20.59.20">
    <property type="match status" value="1"/>
</dbReference>
<dbReference type="EMBL" id="JMQN01000018">
    <property type="protein sequence ID" value="KEA64361.1"/>
    <property type="molecule type" value="Genomic_DNA"/>
</dbReference>
<keyword evidence="11" id="KW-1185">Reference proteome</keyword>
<dbReference type="SUPFAM" id="SSF56037">
    <property type="entry name" value="PheT/TilS domain"/>
    <property type="match status" value="1"/>
</dbReference>
<feature type="domain" description="Lysidine-tRNA(Ile) synthetase C-terminal" evidence="9">
    <location>
        <begin position="352"/>
        <end position="425"/>
    </location>
</feature>
<comment type="subcellular location">
    <subcellularLocation>
        <location evidence="1 8">Cytoplasm</location>
    </subcellularLocation>
</comment>
<dbReference type="GO" id="GO:0006400">
    <property type="term" value="P:tRNA modification"/>
    <property type="evidence" value="ECO:0007669"/>
    <property type="project" value="UniProtKB-UniRule"/>
</dbReference>
<dbReference type="Pfam" id="PF11734">
    <property type="entry name" value="TilS_C"/>
    <property type="match status" value="1"/>
</dbReference>
<gene>
    <name evidence="8" type="primary">tilS</name>
    <name evidence="10" type="ORF">ADIMK_1607</name>
</gene>
<evidence type="ECO:0000256" key="8">
    <source>
        <dbReference type="HAMAP-Rule" id="MF_01161"/>
    </source>
</evidence>
<evidence type="ECO:0000313" key="11">
    <source>
        <dbReference type="Proteomes" id="UP000028252"/>
    </source>
</evidence>
<name>A0A081G0Q6_9GAMM</name>
<dbReference type="Proteomes" id="UP000028252">
    <property type="component" value="Unassembled WGS sequence"/>
</dbReference>
<evidence type="ECO:0000256" key="5">
    <source>
        <dbReference type="ARBA" id="ARBA00022741"/>
    </source>
</evidence>
<dbReference type="PATRIC" id="fig|1232683.4.peg.1587"/>
<keyword evidence="6 8" id="KW-0067">ATP-binding</keyword>
<dbReference type="NCBIfam" id="TIGR02432">
    <property type="entry name" value="lysidine_TilS_N"/>
    <property type="match status" value="1"/>
</dbReference>
<dbReference type="HAMAP" id="MF_01161">
    <property type="entry name" value="tRNA_Ile_lys_synt"/>
    <property type="match status" value="1"/>
</dbReference>
<evidence type="ECO:0000313" key="10">
    <source>
        <dbReference type="EMBL" id="KEA64361.1"/>
    </source>
</evidence>
<proteinExistence type="inferred from homology"/>
<dbReference type="SMART" id="SM00977">
    <property type="entry name" value="TilS_C"/>
    <property type="match status" value="1"/>
</dbReference>
<dbReference type="SUPFAM" id="SSF52402">
    <property type="entry name" value="Adenine nucleotide alpha hydrolases-like"/>
    <property type="match status" value="1"/>
</dbReference>
<dbReference type="eggNOG" id="COG0037">
    <property type="taxonomic scope" value="Bacteria"/>
</dbReference>
<sequence>MAELPVLLVERLKDLTHIRRWVIAFSGGVDSRVLLELCAQQLPPERLLALHIDHQLQSGSKEWAKRCEAICEHLNIAYRCICVNPGTGSESDLRDARYQAFEEVLEPGDCLLLAQHADDQAETLFLRLMRGAGVRGLASMPWMRPLGQGVLARPLLDQSRAVIERWAKERGLEWIEDPSNASEIYERNWVRHNLMPLLRGRWPRLHQRVTATTRQLSEACELLDEMAQGDLSQIRSSPEQLPLLPLTELSRARQRNLLRFWVHRVSGHWLSEDELFRVEEQVIGAGCDRTPELKLGGYWLRRYRECLYLQPALPEREAPFLFTLEPGERRLSQGVLGFEQRASQGLPVGARLRLGYRQGGERVRPLGRGGSVSLKQLMQEAGVPPWLRAGWPLLWQNEVLVAVPGICLCHEGVVEGGLTPLWRPFGLSDGGCFGRL</sequence>
<dbReference type="STRING" id="1232683.ADIMK_1607"/>
<evidence type="ECO:0000256" key="2">
    <source>
        <dbReference type="ARBA" id="ARBA00022490"/>
    </source>
</evidence>
<organism evidence="10 11">
    <name type="scientific">Marinobacterium lacunae</name>
    <dbReference type="NCBI Taxonomy" id="1232683"/>
    <lineage>
        <taxon>Bacteria</taxon>
        <taxon>Pseudomonadati</taxon>
        <taxon>Pseudomonadota</taxon>
        <taxon>Gammaproteobacteria</taxon>
        <taxon>Oceanospirillales</taxon>
        <taxon>Oceanospirillaceae</taxon>
        <taxon>Marinobacterium</taxon>
    </lineage>
</organism>
<protein>
    <recommendedName>
        <fullName evidence="8">tRNA(Ile)-lysidine synthase</fullName>
        <ecNumber evidence="8">6.3.4.19</ecNumber>
    </recommendedName>
    <alternativeName>
        <fullName evidence="8">tRNA(Ile)-2-lysyl-cytidine synthase</fullName>
    </alternativeName>
    <alternativeName>
        <fullName evidence="8">tRNA(Ile)-lysidine synthetase</fullName>
    </alternativeName>
</protein>
<dbReference type="InterPro" id="IPR012094">
    <property type="entry name" value="tRNA_Ile_lys_synt"/>
</dbReference>
<comment type="similarity">
    <text evidence="8">Belongs to the tRNA(Ile)-lysidine synthase family.</text>
</comment>
<dbReference type="InterPro" id="IPR012796">
    <property type="entry name" value="Lysidine-tRNA-synth_C"/>
</dbReference>
<evidence type="ECO:0000259" key="9">
    <source>
        <dbReference type="SMART" id="SM00977"/>
    </source>
</evidence>
<dbReference type="GO" id="GO:0005737">
    <property type="term" value="C:cytoplasm"/>
    <property type="evidence" value="ECO:0007669"/>
    <property type="project" value="UniProtKB-SubCell"/>
</dbReference>
<dbReference type="PANTHER" id="PTHR43033">
    <property type="entry name" value="TRNA(ILE)-LYSIDINE SYNTHASE-RELATED"/>
    <property type="match status" value="1"/>
</dbReference>
<dbReference type="Pfam" id="PF09179">
    <property type="entry name" value="TilS"/>
    <property type="match status" value="1"/>
</dbReference>
<dbReference type="InterPro" id="IPR012795">
    <property type="entry name" value="tRNA_Ile_lys_synt_N"/>
</dbReference>
<dbReference type="InterPro" id="IPR015262">
    <property type="entry name" value="tRNA_Ile_lys_synt_subst-bd"/>
</dbReference>
<dbReference type="GO" id="GO:0005524">
    <property type="term" value="F:ATP binding"/>
    <property type="evidence" value="ECO:0007669"/>
    <property type="project" value="UniProtKB-UniRule"/>
</dbReference>
<comment type="catalytic activity">
    <reaction evidence="7 8">
        <text>cytidine(34) in tRNA(Ile2) + L-lysine + ATP = lysidine(34) in tRNA(Ile2) + AMP + diphosphate + H(+)</text>
        <dbReference type="Rhea" id="RHEA:43744"/>
        <dbReference type="Rhea" id="RHEA-COMP:10625"/>
        <dbReference type="Rhea" id="RHEA-COMP:10670"/>
        <dbReference type="ChEBI" id="CHEBI:15378"/>
        <dbReference type="ChEBI" id="CHEBI:30616"/>
        <dbReference type="ChEBI" id="CHEBI:32551"/>
        <dbReference type="ChEBI" id="CHEBI:33019"/>
        <dbReference type="ChEBI" id="CHEBI:82748"/>
        <dbReference type="ChEBI" id="CHEBI:83665"/>
        <dbReference type="ChEBI" id="CHEBI:456215"/>
        <dbReference type="EC" id="6.3.4.19"/>
    </reaction>
</comment>
<dbReference type="PANTHER" id="PTHR43033:SF1">
    <property type="entry name" value="TRNA(ILE)-LYSIDINE SYNTHASE-RELATED"/>
    <property type="match status" value="1"/>
</dbReference>
<dbReference type="OrthoDB" id="9807403at2"/>
<reference evidence="10 11" key="1">
    <citation type="submission" date="2014-04" db="EMBL/GenBank/DDBJ databases">
        <title>Marinobacterium kochiensis sp. nov., isolated from sediment sample collected from Kochi backwaters in Kerala, India.</title>
        <authorList>
            <person name="Singh A."/>
            <person name="Pinnaka A.K."/>
        </authorList>
    </citation>
    <scope>NUCLEOTIDE SEQUENCE [LARGE SCALE GENOMIC DNA]</scope>
    <source>
        <strain evidence="10 11">AK27</strain>
    </source>
</reference>
<accession>A0A081G0Q6</accession>
<dbReference type="GO" id="GO:0032267">
    <property type="term" value="F:tRNA(Ile)-lysidine synthase activity"/>
    <property type="evidence" value="ECO:0007669"/>
    <property type="project" value="UniProtKB-EC"/>
</dbReference>
<dbReference type="NCBIfam" id="TIGR02433">
    <property type="entry name" value="lysidine_TilS_C"/>
    <property type="match status" value="1"/>
</dbReference>
<comment type="caution">
    <text evidence="10">The sequence shown here is derived from an EMBL/GenBank/DDBJ whole genome shotgun (WGS) entry which is preliminary data.</text>
</comment>
<keyword evidence="2 8" id="KW-0963">Cytoplasm</keyword>
<dbReference type="InterPro" id="IPR011063">
    <property type="entry name" value="TilS/TtcA_N"/>
</dbReference>
<evidence type="ECO:0000256" key="3">
    <source>
        <dbReference type="ARBA" id="ARBA00022598"/>
    </source>
</evidence>
<comment type="domain">
    <text evidence="8">The N-terminal region contains the highly conserved SGGXDS motif, predicted to be a P-loop motif involved in ATP binding.</text>
</comment>
<dbReference type="Pfam" id="PF01171">
    <property type="entry name" value="ATP_bind_3"/>
    <property type="match status" value="1"/>
</dbReference>
<keyword evidence="4 8" id="KW-0819">tRNA processing</keyword>
<dbReference type="AlphaFoldDB" id="A0A081G0Q6"/>